<evidence type="ECO:0000313" key="1">
    <source>
        <dbReference type="EMBL" id="MDP9650995.1"/>
    </source>
</evidence>
<comment type="caution">
    <text evidence="1">The sequence shown here is derived from an EMBL/GenBank/DDBJ whole genome shotgun (WGS) entry which is preliminary data.</text>
</comment>
<dbReference type="Gene3D" id="3.40.190.10">
    <property type="entry name" value="Periplasmic binding protein-like II"/>
    <property type="match status" value="1"/>
</dbReference>
<dbReference type="SUPFAM" id="SSF53850">
    <property type="entry name" value="Periplasmic binding protein-like II"/>
    <property type="match status" value="1"/>
</dbReference>
<accession>A0AB73ILU7</accession>
<evidence type="ECO:0000313" key="2">
    <source>
        <dbReference type="Proteomes" id="UP001229486"/>
    </source>
</evidence>
<name>A0AB73ILU7_9BURK</name>
<dbReference type="AlphaFoldDB" id="A0AB73ILU7"/>
<gene>
    <name evidence="1" type="ORF">J2793_006470</name>
</gene>
<reference evidence="1" key="1">
    <citation type="submission" date="2023-07" db="EMBL/GenBank/DDBJ databases">
        <title>Sorghum-associated microbial communities from plants grown in Nebraska, USA.</title>
        <authorList>
            <person name="Schachtman D."/>
        </authorList>
    </citation>
    <scope>NUCLEOTIDE SEQUENCE</scope>
    <source>
        <strain evidence="1">DS1061</strain>
    </source>
</reference>
<dbReference type="Proteomes" id="UP001229486">
    <property type="component" value="Unassembled WGS sequence"/>
</dbReference>
<dbReference type="EMBL" id="JAURTK010000014">
    <property type="protein sequence ID" value="MDP9650995.1"/>
    <property type="molecule type" value="Genomic_DNA"/>
</dbReference>
<organism evidence="1 2">
    <name type="scientific">Paraburkholderia caledonica</name>
    <dbReference type="NCBI Taxonomy" id="134536"/>
    <lineage>
        <taxon>Bacteria</taxon>
        <taxon>Pseudomonadati</taxon>
        <taxon>Pseudomonadota</taxon>
        <taxon>Betaproteobacteria</taxon>
        <taxon>Burkholderiales</taxon>
        <taxon>Burkholderiaceae</taxon>
        <taxon>Paraburkholderia</taxon>
    </lineage>
</organism>
<protein>
    <submittedName>
        <fullName evidence="1">ABC-type amino acid transport substrate-binding protein</fullName>
    </submittedName>
</protein>
<proteinExistence type="predicted"/>
<sequence>MLRVATFDSNPPLRFVDPKNSQIVGIGVDYARALADNSA</sequence>